<proteinExistence type="predicted"/>
<organism evidence="1 2">
    <name type="scientific">Pristionchus pacificus</name>
    <name type="common">Parasitic nematode worm</name>
    <dbReference type="NCBI Taxonomy" id="54126"/>
    <lineage>
        <taxon>Eukaryota</taxon>
        <taxon>Metazoa</taxon>
        <taxon>Ecdysozoa</taxon>
        <taxon>Nematoda</taxon>
        <taxon>Chromadorea</taxon>
        <taxon>Rhabditida</taxon>
        <taxon>Rhabditina</taxon>
        <taxon>Diplogasteromorpha</taxon>
        <taxon>Diplogasteroidea</taxon>
        <taxon>Neodiplogasteridae</taxon>
        <taxon>Pristionchus</taxon>
    </lineage>
</organism>
<dbReference type="EnsemblMetazoa" id="PPA44477.1">
    <property type="protein sequence ID" value="PPA44477.1"/>
    <property type="gene ID" value="WBGene00282846"/>
</dbReference>
<keyword evidence="2" id="KW-1185">Reference proteome</keyword>
<reference evidence="2" key="1">
    <citation type="journal article" date="2008" name="Nat. Genet.">
        <title>The Pristionchus pacificus genome provides a unique perspective on nematode lifestyle and parasitism.</title>
        <authorList>
            <person name="Dieterich C."/>
            <person name="Clifton S.W."/>
            <person name="Schuster L.N."/>
            <person name="Chinwalla A."/>
            <person name="Delehaunty K."/>
            <person name="Dinkelacker I."/>
            <person name="Fulton L."/>
            <person name="Fulton R."/>
            <person name="Godfrey J."/>
            <person name="Minx P."/>
            <person name="Mitreva M."/>
            <person name="Roeseler W."/>
            <person name="Tian H."/>
            <person name="Witte H."/>
            <person name="Yang S.P."/>
            <person name="Wilson R.K."/>
            <person name="Sommer R.J."/>
        </authorList>
    </citation>
    <scope>NUCLEOTIDE SEQUENCE [LARGE SCALE GENOMIC DNA]</scope>
    <source>
        <strain evidence="2">PS312</strain>
    </source>
</reference>
<evidence type="ECO:0000313" key="1">
    <source>
        <dbReference type="EnsemblMetazoa" id="PPA44477.1"/>
    </source>
</evidence>
<name>A0A2A6BSE4_PRIPA</name>
<protein>
    <submittedName>
        <fullName evidence="1">Uncharacterized protein</fullName>
    </submittedName>
</protein>
<gene>
    <name evidence="1" type="primary">WBGene00282846</name>
</gene>
<evidence type="ECO:0000313" key="2">
    <source>
        <dbReference type="Proteomes" id="UP000005239"/>
    </source>
</evidence>
<accession>A0A8R1UZZ0</accession>
<accession>A0A2A6BSE4</accession>
<reference evidence="1" key="2">
    <citation type="submission" date="2022-06" db="UniProtKB">
        <authorList>
            <consortium name="EnsemblMetazoa"/>
        </authorList>
    </citation>
    <scope>IDENTIFICATION</scope>
    <source>
        <strain evidence="1">PS312</strain>
    </source>
</reference>
<dbReference type="AlphaFoldDB" id="A0A2A6BSE4"/>
<sequence length="180" mass="19509">MSTLRIFLSVLAIIKTAASTTCYSPVNLTVQHELLSKTIATSQLDCDKKCTETEECSSLVVDRKTDHVVCVFLGKQGPATVCIKPTEEYKKMECVVASGSLFILSDEVRFLLIPSSLCQRLNKIGIPIQAGLVADSSTKKTPAHARLRNRPTVGLNLRATPSTVLSGTKGAGFFLQPLRL</sequence>
<dbReference type="Proteomes" id="UP000005239">
    <property type="component" value="Unassembled WGS sequence"/>
</dbReference>